<feature type="chain" id="PRO_5012958253" description="Chitin-binding type-2 domain-containing protein" evidence="1">
    <location>
        <begin position="19"/>
        <end position="156"/>
    </location>
</feature>
<gene>
    <name evidence="2" type="ORF">BV898_02327</name>
</gene>
<proteinExistence type="predicted"/>
<organism evidence="2 3">
    <name type="scientific">Hypsibius exemplaris</name>
    <name type="common">Freshwater tardigrade</name>
    <dbReference type="NCBI Taxonomy" id="2072580"/>
    <lineage>
        <taxon>Eukaryota</taxon>
        <taxon>Metazoa</taxon>
        <taxon>Ecdysozoa</taxon>
        <taxon>Tardigrada</taxon>
        <taxon>Eutardigrada</taxon>
        <taxon>Parachela</taxon>
        <taxon>Hypsibioidea</taxon>
        <taxon>Hypsibiidae</taxon>
        <taxon>Hypsibius</taxon>
    </lineage>
</organism>
<dbReference type="Proteomes" id="UP000192578">
    <property type="component" value="Unassembled WGS sequence"/>
</dbReference>
<name>A0A1W0X9N9_HYPEX</name>
<protein>
    <recommendedName>
        <fullName evidence="4">Chitin-binding type-2 domain-containing protein</fullName>
    </recommendedName>
</protein>
<keyword evidence="3" id="KW-1185">Reference proteome</keyword>
<evidence type="ECO:0000313" key="3">
    <source>
        <dbReference type="Proteomes" id="UP000192578"/>
    </source>
</evidence>
<accession>A0A1W0X9N9</accession>
<dbReference type="AlphaFoldDB" id="A0A1W0X9N9"/>
<dbReference type="OrthoDB" id="10568945at2759"/>
<dbReference type="EMBL" id="MTYJ01000009">
    <property type="protein sequence ID" value="OQV23981.1"/>
    <property type="molecule type" value="Genomic_DNA"/>
</dbReference>
<sequence>MSRLTAVLFLGLIAVCKGQYYACQGVLYTYPFGGCTYASLTANSAVTYYSCNGLLYSYAFAGCTYPAFSTSSTVTGTTTTTNYLCNGVLYTFPTTLCTYPSIGTGGTVTGTLTATSGTGLLGPLATSATAAANVYYSCNGYIYTYAYGGCVYNNFG</sequence>
<keyword evidence="1" id="KW-0732">Signal</keyword>
<evidence type="ECO:0000256" key="1">
    <source>
        <dbReference type="SAM" id="SignalP"/>
    </source>
</evidence>
<evidence type="ECO:0000313" key="2">
    <source>
        <dbReference type="EMBL" id="OQV23981.1"/>
    </source>
</evidence>
<feature type="signal peptide" evidence="1">
    <location>
        <begin position="1"/>
        <end position="18"/>
    </location>
</feature>
<evidence type="ECO:0008006" key="4">
    <source>
        <dbReference type="Google" id="ProtNLM"/>
    </source>
</evidence>
<reference evidence="3" key="1">
    <citation type="submission" date="2017-01" db="EMBL/GenBank/DDBJ databases">
        <title>Comparative genomics of anhydrobiosis in the tardigrade Hypsibius dujardini.</title>
        <authorList>
            <person name="Yoshida Y."/>
            <person name="Koutsovoulos G."/>
            <person name="Laetsch D."/>
            <person name="Stevens L."/>
            <person name="Kumar S."/>
            <person name="Horikawa D."/>
            <person name="Ishino K."/>
            <person name="Komine S."/>
            <person name="Tomita M."/>
            <person name="Blaxter M."/>
            <person name="Arakawa K."/>
        </authorList>
    </citation>
    <scope>NUCLEOTIDE SEQUENCE [LARGE SCALE GENOMIC DNA]</scope>
    <source>
        <strain evidence="3">Z151</strain>
    </source>
</reference>
<comment type="caution">
    <text evidence="2">The sequence shown here is derived from an EMBL/GenBank/DDBJ whole genome shotgun (WGS) entry which is preliminary data.</text>
</comment>